<evidence type="ECO:0000313" key="2">
    <source>
        <dbReference type="Proteomes" id="UP000478052"/>
    </source>
</evidence>
<protein>
    <submittedName>
        <fullName evidence="1">Uncharacterized protein</fullName>
    </submittedName>
</protein>
<evidence type="ECO:0000313" key="1">
    <source>
        <dbReference type="EMBL" id="KAF0766841.1"/>
    </source>
</evidence>
<proteinExistence type="predicted"/>
<dbReference type="AlphaFoldDB" id="A0A6G0Z8E8"/>
<organism evidence="1 2">
    <name type="scientific">Aphis craccivora</name>
    <name type="common">Cowpea aphid</name>
    <dbReference type="NCBI Taxonomy" id="307492"/>
    <lineage>
        <taxon>Eukaryota</taxon>
        <taxon>Metazoa</taxon>
        <taxon>Ecdysozoa</taxon>
        <taxon>Arthropoda</taxon>
        <taxon>Hexapoda</taxon>
        <taxon>Insecta</taxon>
        <taxon>Pterygota</taxon>
        <taxon>Neoptera</taxon>
        <taxon>Paraneoptera</taxon>
        <taxon>Hemiptera</taxon>
        <taxon>Sternorrhyncha</taxon>
        <taxon>Aphidomorpha</taxon>
        <taxon>Aphidoidea</taxon>
        <taxon>Aphididae</taxon>
        <taxon>Aphidini</taxon>
        <taxon>Aphis</taxon>
        <taxon>Aphis</taxon>
    </lineage>
</organism>
<sequence length="131" mass="14846">MSKQSVNVNPTKLLINTKNKTKKNKRLKKKKCVCCSRILRPDESLDKVEANDRMIFLNSIHPPVICGHKNCIQTPITTPKHRGFLLDLENYGVKWLPGAVTKYVAILMEQTKAGTLGPLPGRIRNNRKILD</sequence>
<comment type="caution">
    <text evidence="1">The sequence shown here is derived from an EMBL/GenBank/DDBJ whole genome shotgun (WGS) entry which is preliminary data.</text>
</comment>
<keyword evidence="2" id="KW-1185">Reference proteome</keyword>
<gene>
    <name evidence="1" type="ORF">FWK35_00022573</name>
</gene>
<accession>A0A6G0Z8E8</accession>
<reference evidence="1 2" key="1">
    <citation type="submission" date="2019-08" db="EMBL/GenBank/DDBJ databases">
        <title>Whole genome of Aphis craccivora.</title>
        <authorList>
            <person name="Voronova N.V."/>
            <person name="Shulinski R.S."/>
            <person name="Bandarenka Y.V."/>
            <person name="Zhorov D.G."/>
            <person name="Warner D."/>
        </authorList>
    </citation>
    <scope>NUCLEOTIDE SEQUENCE [LARGE SCALE GENOMIC DNA]</scope>
    <source>
        <strain evidence="1">180601</strain>
        <tissue evidence="1">Whole Body</tissue>
    </source>
</reference>
<dbReference type="Proteomes" id="UP000478052">
    <property type="component" value="Unassembled WGS sequence"/>
</dbReference>
<name>A0A6G0Z8E8_APHCR</name>
<dbReference type="EMBL" id="VUJU01001092">
    <property type="protein sequence ID" value="KAF0766841.1"/>
    <property type="molecule type" value="Genomic_DNA"/>
</dbReference>
<dbReference type="OrthoDB" id="6608806at2759"/>